<dbReference type="GO" id="GO:0070125">
    <property type="term" value="P:mitochondrial translational elongation"/>
    <property type="evidence" value="ECO:0007669"/>
    <property type="project" value="TreeGrafter"/>
</dbReference>
<reference evidence="4 5" key="1">
    <citation type="submission" date="2021-08" db="EMBL/GenBank/DDBJ databases">
        <title>Draft Genome Sequence of Phanerochaete sordida strain YK-624.</title>
        <authorList>
            <person name="Mori T."/>
            <person name="Dohra H."/>
            <person name="Suzuki T."/>
            <person name="Kawagishi H."/>
            <person name="Hirai H."/>
        </authorList>
    </citation>
    <scope>NUCLEOTIDE SEQUENCE [LARGE SCALE GENOMIC DNA]</scope>
    <source>
        <strain evidence="4 5">YK-624</strain>
    </source>
</reference>
<accession>A0A9P3G3R7</accession>
<dbReference type="Pfam" id="PF00271">
    <property type="entry name" value="Helicase_C"/>
    <property type="match status" value="1"/>
</dbReference>
<comment type="caution">
    <text evidence="4">The sequence shown here is derived from an EMBL/GenBank/DDBJ whole genome shotgun (WGS) entry which is preliminary data.</text>
</comment>
<evidence type="ECO:0000313" key="4">
    <source>
        <dbReference type="EMBL" id="GJE87676.1"/>
    </source>
</evidence>
<dbReference type="PROSITE" id="PS51192">
    <property type="entry name" value="HELICASE_ATP_BIND_1"/>
    <property type="match status" value="1"/>
</dbReference>
<dbReference type="GO" id="GO:0016787">
    <property type="term" value="F:hydrolase activity"/>
    <property type="evidence" value="ECO:0007669"/>
    <property type="project" value="InterPro"/>
</dbReference>
<dbReference type="InterPro" id="IPR014001">
    <property type="entry name" value="Helicase_ATP-bd"/>
</dbReference>
<dbReference type="SMART" id="SM00487">
    <property type="entry name" value="DEXDc"/>
    <property type="match status" value="1"/>
</dbReference>
<gene>
    <name evidence="4" type="ORF">PsYK624_037590</name>
</gene>
<dbReference type="InterPro" id="IPR027417">
    <property type="entry name" value="P-loop_NTPase"/>
</dbReference>
<evidence type="ECO:0000256" key="1">
    <source>
        <dbReference type="ARBA" id="ARBA00022806"/>
    </source>
</evidence>
<keyword evidence="1 4" id="KW-0547">Nucleotide-binding</keyword>
<keyword evidence="1 4" id="KW-0347">Helicase</keyword>
<dbReference type="GO" id="GO:0005759">
    <property type="term" value="C:mitochondrial matrix"/>
    <property type="evidence" value="ECO:0007669"/>
    <property type="project" value="TreeGrafter"/>
</dbReference>
<dbReference type="GO" id="GO:0005524">
    <property type="term" value="F:ATP binding"/>
    <property type="evidence" value="ECO:0007669"/>
    <property type="project" value="InterPro"/>
</dbReference>
<dbReference type="PROSITE" id="PS51194">
    <property type="entry name" value="HELICASE_CTER"/>
    <property type="match status" value="1"/>
</dbReference>
<feature type="domain" description="Helicase ATP-binding" evidence="2">
    <location>
        <begin position="2"/>
        <end position="178"/>
    </location>
</feature>
<keyword evidence="1 4" id="KW-0378">Hydrolase</keyword>
<dbReference type="Proteomes" id="UP000703269">
    <property type="component" value="Unassembled WGS sequence"/>
</dbReference>
<dbReference type="InterPro" id="IPR001650">
    <property type="entry name" value="Helicase_C-like"/>
</dbReference>
<proteinExistence type="predicted"/>
<organism evidence="4 5">
    <name type="scientific">Phanerochaete sordida</name>
    <dbReference type="NCBI Taxonomy" id="48140"/>
    <lineage>
        <taxon>Eukaryota</taxon>
        <taxon>Fungi</taxon>
        <taxon>Dikarya</taxon>
        <taxon>Basidiomycota</taxon>
        <taxon>Agaricomycotina</taxon>
        <taxon>Agaricomycetes</taxon>
        <taxon>Polyporales</taxon>
        <taxon>Phanerochaetaceae</taxon>
        <taxon>Phanerochaete</taxon>
    </lineage>
</organism>
<feature type="domain" description="Helicase C-terminal" evidence="3">
    <location>
        <begin position="234"/>
        <end position="408"/>
    </location>
</feature>
<name>A0A9P3G3R7_9APHY</name>
<dbReference type="AlphaFoldDB" id="A0A9P3G3R7"/>
<dbReference type="Pfam" id="PF04851">
    <property type="entry name" value="ResIII"/>
    <property type="match status" value="1"/>
</dbReference>
<dbReference type="GO" id="GO:0000403">
    <property type="term" value="F:Y-form DNA binding"/>
    <property type="evidence" value="ECO:0007669"/>
    <property type="project" value="TreeGrafter"/>
</dbReference>
<sequence>MEALEAGSTRIGVSLPTGSGKTTVFITLLSRIKPSTEYPDATRSLVIVNNIELARQSAKQAQMLFPGWSVEIEQGQKHKASGKADLTVATYQTLSQGQRLEKFDPSYLKAVIVDEAHHAAAPSYRTILSRFHPEIQAPTGRGPATSPARHVPIFGFSATFSRHDGLALGSVFERIVYHRDFLEMIKEQWLCDVRFTSVKANIDLSNVTVNSANGDFSATSLAQVINTPTVNRLVVQSWLEKAAGRKSTLVFCVNLHHLRELTNTFRAAGVNAAYIHAGTPTAERKALISAFKGGEFPVLLNVAILTEGTDIPNIDCVLVARPTRSRNLFAQMIGRGMRLSPGKTDCHIIDFVDSSTRVAGVVSVPTLFGLDPAGLIDNASLESLEEKAISVIPDFDLEDVASEPDTLDDVPEPKSVTYTDYNDPFSFVAQSHGAPHIQQLSRFSWVGCGGDVYVLECMGKGHIRVEPVQDENDPEVHYQAHFTPPTMTPQTAALLKISPFQRSRKVLSARTLQDAIQGCDNYAKSNLLKGPLVAGLLRSAKWRRAPATDSQKKWVAQRWAKFRSDPSEVDGKQPAKLATLTKGEAANIITRLKHGAASRYQKQVKAVAKKAAVADKERKRMAREHVRVGPLPVPLAA</sequence>
<dbReference type="GO" id="GO:0032042">
    <property type="term" value="P:mitochondrial DNA metabolic process"/>
    <property type="evidence" value="ECO:0007669"/>
    <property type="project" value="TreeGrafter"/>
</dbReference>
<dbReference type="GO" id="GO:0061749">
    <property type="term" value="F:forked DNA-dependent helicase activity"/>
    <property type="evidence" value="ECO:0007669"/>
    <property type="project" value="TreeGrafter"/>
</dbReference>
<evidence type="ECO:0000259" key="2">
    <source>
        <dbReference type="PROSITE" id="PS51192"/>
    </source>
</evidence>
<dbReference type="InterPro" id="IPR006935">
    <property type="entry name" value="Helicase/UvrB_N"/>
</dbReference>
<dbReference type="Gene3D" id="3.40.50.300">
    <property type="entry name" value="P-loop containing nucleotide triphosphate hydrolases"/>
    <property type="match status" value="2"/>
</dbReference>
<dbReference type="EMBL" id="BPQB01000007">
    <property type="protein sequence ID" value="GJE87676.1"/>
    <property type="molecule type" value="Genomic_DNA"/>
</dbReference>
<dbReference type="SMART" id="SM00490">
    <property type="entry name" value="HELICc"/>
    <property type="match status" value="1"/>
</dbReference>
<dbReference type="CDD" id="cd18799">
    <property type="entry name" value="SF2_C_EcoAI-like"/>
    <property type="match status" value="1"/>
</dbReference>
<dbReference type="PANTHER" id="PTHR47396:SF1">
    <property type="entry name" value="ATP-DEPENDENT HELICASE IRC3-RELATED"/>
    <property type="match status" value="1"/>
</dbReference>
<protein>
    <submittedName>
        <fullName evidence="4">DEAD/DEAH box helicase</fullName>
    </submittedName>
</protein>
<dbReference type="OrthoDB" id="270584at2759"/>
<dbReference type="SUPFAM" id="SSF52540">
    <property type="entry name" value="P-loop containing nucleoside triphosphate hydrolases"/>
    <property type="match status" value="1"/>
</dbReference>
<keyword evidence="5" id="KW-1185">Reference proteome</keyword>
<dbReference type="PANTHER" id="PTHR47396">
    <property type="entry name" value="TYPE I RESTRICTION ENZYME ECOKI R PROTEIN"/>
    <property type="match status" value="1"/>
</dbReference>
<dbReference type="InterPro" id="IPR050742">
    <property type="entry name" value="Helicase_Restrict-Modif_Enz"/>
</dbReference>
<dbReference type="GO" id="GO:0036121">
    <property type="term" value="F:double-stranded DNA helicase activity"/>
    <property type="evidence" value="ECO:0007669"/>
    <property type="project" value="TreeGrafter"/>
</dbReference>
<keyword evidence="1 4" id="KW-0067">ATP-binding</keyword>
<evidence type="ECO:0000259" key="3">
    <source>
        <dbReference type="PROSITE" id="PS51194"/>
    </source>
</evidence>
<evidence type="ECO:0000313" key="5">
    <source>
        <dbReference type="Proteomes" id="UP000703269"/>
    </source>
</evidence>